<dbReference type="GO" id="GO:0010088">
    <property type="term" value="P:phloem development"/>
    <property type="evidence" value="ECO:0007669"/>
    <property type="project" value="InterPro"/>
</dbReference>
<gene>
    <name evidence="2" type="primary">LOC110763191</name>
</gene>
<name>A0A6P5SZ82_PRUAV</name>
<organism evidence="1 2">
    <name type="scientific">Prunus avium</name>
    <name type="common">Cherry</name>
    <name type="synonym">Cerasus avium</name>
    <dbReference type="NCBI Taxonomy" id="42229"/>
    <lineage>
        <taxon>Eukaryota</taxon>
        <taxon>Viridiplantae</taxon>
        <taxon>Streptophyta</taxon>
        <taxon>Embryophyta</taxon>
        <taxon>Tracheophyta</taxon>
        <taxon>Spermatophyta</taxon>
        <taxon>Magnoliopsida</taxon>
        <taxon>eudicotyledons</taxon>
        <taxon>Gunneridae</taxon>
        <taxon>Pentapetalae</taxon>
        <taxon>rosids</taxon>
        <taxon>fabids</taxon>
        <taxon>Rosales</taxon>
        <taxon>Rosaceae</taxon>
        <taxon>Amygdaloideae</taxon>
        <taxon>Amygdaleae</taxon>
        <taxon>Prunus</taxon>
    </lineage>
</organism>
<evidence type="ECO:0000313" key="2">
    <source>
        <dbReference type="RefSeq" id="XP_021821644.1"/>
    </source>
</evidence>
<dbReference type="PANTHER" id="PTHR33232">
    <property type="entry name" value="PROTEIN SIEVE ELEMENT OCCLUSION B-LIKE"/>
    <property type="match status" value="1"/>
</dbReference>
<sequence>MLRVECDRTLFTRPHVPLQTMQYVSPAAMTYPKNKEWNLKGNSIAAARNRTGFERRRIMACVSKPRPECTGVFKGLICPKYSVLPILTDGSAKTQVDIDVLKWKNVFLFFSGLDISDGDISILKGLHDEGMKRQQMYKVVWIPVVEQWTPQLHKDFENLRSEMPWYTAQCLLPILGIKEKWHFKGKPILAVMNSQGEVKNTNALPSIRKDGMKDFPFHEELKKQKSYLRQFFES</sequence>
<dbReference type="InterPro" id="IPR039299">
    <property type="entry name" value="SEOA"/>
</dbReference>
<dbReference type="PANTHER" id="PTHR33232:SF18">
    <property type="entry name" value="PROTEIN SIEVE ELEMENT OCCLUSION B-LIKE"/>
    <property type="match status" value="1"/>
</dbReference>
<evidence type="ECO:0000313" key="1">
    <source>
        <dbReference type="Proteomes" id="UP000515124"/>
    </source>
</evidence>
<dbReference type="GeneID" id="110763191"/>
<keyword evidence="1" id="KW-1185">Reference proteome</keyword>
<dbReference type="AlphaFoldDB" id="A0A6P5SZ82"/>
<reference evidence="2" key="1">
    <citation type="submission" date="2025-08" db="UniProtKB">
        <authorList>
            <consortium name="RefSeq"/>
        </authorList>
    </citation>
    <scope>IDENTIFICATION</scope>
</reference>
<dbReference type="KEGG" id="pavi:110763191"/>
<dbReference type="RefSeq" id="XP_021821644.1">
    <property type="nucleotide sequence ID" value="XM_021965952.1"/>
</dbReference>
<dbReference type="Gramene" id="Pav_sc0000926.1_g050.1.br:mrna">
    <property type="protein sequence ID" value="Pav_sc0000926.1_g050.1.br:mrna"/>
    <property type="gene ID" value="Pav_sc0000926.1_g050.1.br"/>
</dbReference>
<accession>A0A6P5SZ82</accession>
<protein>
    <submittedName>
        <fullName evidence="2">Protein SIEVE ELEMENT OCCLUSION B-like</fullName>
    </submittedName>
</protein>
<dbReference type="Proteomes" id="UP000515124">
    <property type="component" value="Unplaced"/>
</dbReference>
<proteinExistence type="predicted"/>